<evidence type="ECO:0008006" key="5">
    <source>
        <dbReference type="Google" id="ProtNLM"/>
    </source>
</evidence>
<dbReference type="Proteomes" id="UP000752696">
    <property type="component" value="Unassembled WGS sequence"/>
</dbReference>
<dbReference type="InterPro" id="IPR036723">
    <property type="entry name" value="Alpha-catenin/vinculin-like_sf"/>
</dbReference>
<gene>
    <name evidence="3" type="ORF">MHI_LOCUS997757</name>
</gene>
<dbReference type="GO" id="GO:0005737">
    <property type="term" value="C:cytoplasm"/>
    <property type="evidence" value="ECO:0007669"/>
    <property type="project" value="UniProtKB-SubCell"/>
</dbReference>
<protein>
    <recommendedName>
        <fullName evidence="5">Serendipity locus protein alpha</fullName>
    </recommendedName>
</protein>
<dbReference type="InterPro" id="IPR008837">
    <property type="entry name" value="Serendipity_A"/>
</dbReference>
<dbReference type="AlphaFoldDB" id="A0A6V7HJP6"/>
<evidence type="ECO:0000313" key="3">
    <source>
        <dbReference type="EMBL" id="CAD1481237.1"/>
    </source>
</evidence>
<dbReference type="GO" id="GO:0051015">
    <property type="term" value="F:actin filament binding"/>
    <property type="evidence" value="ECO:0007669"/>
    <property type="project" value="InterPro"/>
</dbReference>
<dbReference type="GO" id="GO:0007349">
    <property type="term" value="P:cellularization"/>
    <property type="evidence" value="ECO:0007669"/>
    <property type="project" value="InterPro"/>
</dbReference>
<dbReference type="GO" id="GO:0016477">
    <property type="term" value="P:cell migration"/>
    <property type="evidence" value="ECO:0007669"/>
    <property type="project" value="TreeGrafter"/>
</dbReference>
<feature type="non-terminal residue" evidence="3">
    <location>
        <position position="1"/>
    </location>
</feature>
<evidence type="ECO:0000256" key="1">
    <source>
        <dbReference type="ARBA" id="ARBA00004496"/>
    </source>
</evidence>
<accession>A0A6V7HJP6</accession>
<organism evidence="3 4">
    <name type="scientific">Heterotrigona itama</name>
    <dbReference type="NCBI Taxonomy" id="395501"/>
    <lineage>
        <taxon>Eukaryota</taxon>
        <taxon>Metazoa</taxon>
        <taxon>Ecdysozoa</taxon>
        <taxon>Arthropoda</taxon>
        <taxon>Hexapoda</taxon>
        <taxon>Insecta</taxon>
        <taxon>Pterygota</taxon>
        <taxon>Neoptera</taxon>
        <taxon>Endopterygota</taxon>
        <taxon>Hymenoptera</taxon>
        <taxon>Apocrita</taxon>
        <taxon>Aculeata</taxon>
        <taxon>Apoidea</taxon>
        <taxon>Anthophila</taxon>
        <taxon>Apidae</taxon>
        <taxon>Heterotrigona</taxon>
    </lineage>
</organism>
<dbReference type="Pfam" id="PF05482">
    <property type="entry name" value="Serendipity_A"/>
    <property type="match status" value="1"/>
</dbReference>
<dbReference type="GO" id="GO:0016342">
    <property type="term" value="C:catenin complex"/>
    <property type="evidence" value="ECO:0007669"/>
    <property type="project" value="TreeGrafter"/>
</dbReference>
<dbReference type="PANTHER" id="PTHR18914">
    <property type="entry name" value="ALPHA CATENIN"/>
    <property type="match status" value="1"/>
</dbReference>
<dbReference type="OrthoDB" id="6342160at2759"/>
<dbReference type="SUPFAM" id="SSF47220">
    <property type="entry name" value="alpha-catenin/vinculin-like"/>
    <property type="match status" value="1"/>
</dbReference>
<dbReference type="Gene3D" id="1.20.120.810">
    <property type="entry name" value="Vinculin, Vh2 four-helix bundle"/>
    <property type="match status" value="1"/>
</dbReference>
<dbReference type="PANTHER" id="PTHR18914:SF33">
    <property type="entry name" value="RE47911P-RELATED"/>
    <property type="match status" value="1"/>
</dbReference>
<dbReference type="EMBL" id="CAJDYZ010013674">
    <property type="protein sequence ID" value="CAD1481237.1"/>
    <property type="molecule type" value="Genomic_DNA"/>
</dbReference>
<dbReference type="GO" id="GO:0008013">
    <property type="term" value="F:beta-catenin binding"/>
    <property type="evidence" value="ECO:0007669"/>
    <property type="project" value="TreeGrafter"/>
</dbReference>
<evidence type="ECO:0000256" key="2">
    <source>
        <dbReference type="ARBA" id="ARBA00022490"/>
    </source>
</evidence>
<comment type="caution">
    <text evidence="3">The sequence shown here is derived from an EMBL/GenBank/DDBJ whole genome shotgun (WGS) entry which is preliminary data.</text>
</comment>
<keyword evidence="4" id="KW-1185">Reference proteome</keyword>
<comment type="subcellular location">
    <subcellularLocation>
        <location evidence="1">Cytoplasm</location>
    </subcellularLocation>
</comment>
<evidence type="ECO:0000313" key="4">
    <source>
        <dbReference type="Proteomes" id="UP000752696"/>
    </source>
</evidence>
<dbReference type="GO" id="GO:0005912">
    <property type="term" value="C:adherens junction"/>
    <property type="evidence" value="ECO:0007669"/>
    <property type="project" value="TreeGrafter"/>
</dbReference>
<keyword evidence="2" id="KW-0963">Cytoplasm</keyword>
<sequence>VSKLKELINTNPLTAHEPTSRNLALFEHLICLGEKFDALSKEEINDYEEMESKITSIVKEFCTLQYMDESIESIDKQMADQILSTVLDKFKLALETLEKLECLPLKQRLTDCLDYIKEMGQANEIEHFQNIKELGTSILELLGPLQIYRKSLVCQSLAEKIILYLCQLCAAFKLLVQLVQEQHRLNTSIYNCKKYVCERLCFCLKMIIEILDVSDSLPEDEAFEQENHFVYRMDLVLDILSEMQNKSQQDQILECKELWFRIEDVFSYAMAIAQVCKPCNFKAITGTCQSIISEYENLKFQLTSESSDTALNNLFMNSLTDALYRLERKINVSVLNLVMEVFSDPFHALRKLVTICGNSLSAKKRSKNDLSNAIEDFDQIIDKSMQIGLFAIASCKDKNRINQIRNCLASLESLETELISAITTFYLHPESKEMRANVKLLTGQWQLEVNKLHDAINLVMDSGAYCQVVLDDLQDRISVMSNCLDNRKPVTQAQVQSVVLRSLSLSRQITITINDIGSDVVERQTIMMIRELKAAIFEADAASKSLLVENATEPQQLRVIKRCELILNVVKRLHPALVTIMNNTTLMNTSYGKNSKGQGDSIHVSSCKSPLSIQTANSVSRKQLNLSCLIPYIKKGREMRTERSVMYKTPNRNDSLNRFLTDTKLKSRDLTSIRQHLFSRDSISSHDDICLSEESINLTGILERFVFSCTNLSATSSKSHHVEKTQHDTEESDKKSVRRLTESLVECIETQSEITTGKMDQCSTIGGGDGPSIVDIPKTYDDTQRLSKSTEITQERLFGD</sequence>
<proteinExistence type="predicted"/>
<dbReference type="GO" id="GO:0098609">
    <property type="term" value="P:cell-cell adhesion"/>
    <property type="evidence" value="ECO:0007669"/>
    <property type="project" value="TreeGrafter"/>
</dbReference>
<name>A0A6V7HJP6_9HYME</name>
<reference evidence="3" key="1">
    <citation type="submission" date="2020-07" db="EMBL/GenBank/DDBJ databases">
        <authorList>
            <person name="Nazaruddin N."/>
        </authorList>
    </citation>
    <scope>NUCLEOTIDE SEQUENCE</scope>
</reference>